<accession>A0A3G2L3F2</accession>
<dbReference type="OrthoDB" id="9802264at2"/>
<reference evidence="5 6" key="1">
    <citation type="submission" date="2018-08" db="EMBL/GenBank/DDBJ databases">
        <title>The reduced genetic potential of extracellular carbohydrate catabolism in Euzebyella marina RN62, a Flavobacteriia bacterium isolated from the hadal water.</title>
        <authorList>
            <person name="Xue C."/>
        </authorList>
    </citation>
    <scope>NUCLEOTIDE SEQUENCE [LARGE SCALE GENOMIC DNA]</scope>
    <source>
        <strain evidence="5 6">RN62</strain>
    </source>
</reference>
<dbReference type="InterPro" id="IPR027417">
    <property type="entry name" value="P-loop_NTPase"/>
</dbReference>
<protein>
    <submittedName>
        <fullName evidence="5">ATP-binding cassette domain-containing protein</fullName>
    </submittedName>
</protein>
<evidence type="ECO:0000313" key="6">
    <source>
        <dbReference type="Proteomes" id="UP000276309"/>
    </source>
</evidence>
<dbReference type="Gene3D" id="3.40.50.300">
    <property type="entry name" value="P-loop containing nucleotide triphosphate hydrolases"/>
    <property type="match status" value="1"/>
</dbReference>
<dbReference type="InterPro" id="IPR003439">
    <property type="entry name" value="ABC_transporter-like_ATP-bd"/>
</dbReference>
<dbReference type="Pfam" id="PF00005">
    <property type="entry name" value="ABC_tran"/>
    <property type="match status" value="1"/>
</dbReference>
<dbReference type="KEGG" id="emar:D1013_05145"/>
<keyword evidence="6" id="KW-1185">Reference proteome</keyword>
<dbReference type="AlphaFoldDB" id="A0A3G2L3F2"/>
<evidence type="ECO:0000259" key="4">
    <source>
        <dbReference type="PROSITE" id="PS50893"/>
    </source>
</evidence>
<proteinExistence type="predicted"/>
<dbReference type="Proteomes" id="UP000276309">
    <property type="component" value="Chromosome"/>
</dbReference>
<dbReference type="PROSITE" id="PS00211">
    <property type="entry name" value="ABC_TRANSPORTER_1"/>
    <property type="match status" value="1"/>
</dbReference>
<sequence length="255" mass="28855">MIEVDNIHKSFGNAHILKGISTTFNKGQTNLIIGQSGSGKTVFLKCLLGLHEPEQGTISYDGKAYGKLTGDERRNLRQEMGMVFQGSALFDSMTVEGNVRFPLEMFTKQSKSEMQDRVDFVLKRVNLVDAHHKFPSEISGGMQKRVAIARAIVMNPKYLFCDEPNSGLDPKTAIVIDNLIQEITEEYDITTIINTHDMNSVMEIGKKIIFLKDGLKAWEGTNKDIFKTENEAVTNFVYSSDLFKKVRQMYLEERN</sequence>
<evidence type="ECO:0000256" key="2">
    <source>
        <dbReference type="ARBA" id="ARBA00022741"/>
    </source>
</evidence>
<dbReference type="EMBL" id="CP032050">
    <property type="protein sequence ID" value="AYN66804.1"/>
    <property type="molecule type" value="Genomic_DNA"/>
</dbReference>
<evidence type="ECO:0000313" key="5">
    <source>
        <dbReference type="EMBL" id="AYN66804.1"/>
    </source>
</evidence>
<dbReference type="GO" id="GO:0005524">
    <property type="term" value="F:ATP binding"/>
    <property type="evidence" value="ECO:0007669"/>
    <property type="project" value="UniProtKB-KW"/>
</dbReference>
<gene>
    <name evidence="5" type="ORF">D1013_05145</name>
</gene>
<keyword evidence="1" id="KW-0813">Transport</keyword>
<dbReference type="RefSeq" id="WP_121847855.1">
    <property type="nucleotide sequence ID" value="NZ_CP032050.1"/>
</dbReference>
<organism evidence="5 6">
    <name type="scientific">Euzebyella marina</name>
    <dbReference type="NCBI Taxonomy" id="1761453"/>
    <lineage>
        <taxon>Bacteria</taxon>
        <taxon>Pseudomonadati</taxon>
        <taxon>Bacteroidota</taxon>
        <taxon>Flavobacteriia</taxon>
        <taxon>Flavobacteriales</taxon>
        <taxon>Flavobacteriaceae</taxon>
        <taxon>Euzebyella</taxon>
    </lineage>
</organism>
<feature type="domain" description="ABC transporter" evidence="4">
    <location>
        <begin position="2"/>
        <end position="238"/>
    </location>
</feature>
<evidence type="ECO:0000256" key="3">
    <source>
        <dbReference type="ARBA" id="ARBA00022840"/>
    </source>
</evidence>
<dbReference type="SMART" id="SM00382">
    <property type="entry name" value="AAA"/>
    <property type="match status" value="1"/>
</dbReference>
<dbReference type="PROSITE" id="PS50893">
    <property type="entry name" value="ABC_TRANSPORTER_2"/>
    <property type="match status" value="1"/>
</dbReference>
<dbReference type="InterPro" id="IPR003593">
    <property type="entry name" value="AAA+_ATPase"/>
</dbReference>
<keyword evidence="2" id="KW-0547">Nucleotide-binding</keyword>
<dbReference type="SUPFAM" id="SSF52540">
    <property type="entry name" value="P-loop containing nucleoside triphosphate hydrolases"/>
    <property type="match status" value="1"/>
</dbReference>
<name>A0A3G2L3F2_9FLAO</name>
<dbReference type="PANTHER" id="PTHR43023:SF6">
    <property type="entry name" value="INTERMEMBRANE PHOSPHOLIPID TRANSPORT SYSTEM ATP-BINDING PROTEIN MLAF"/>
    <property type="match status" value="1"/>
</dbReference>
<dbReference type="GO" id="GO:0016887">
    <property type="term" value="F:ATP hydrolysis activity"/>
    <property type="evidence" value="ECO:0007669"/>
    <property type="project" value="InterPro"/>
</dbReference>
<evidence type="ECO:0000256" key="1">
    <source>
        <dbReference type="ARBA" id="ARBA00022448"/>
    </source>
</evidence>
<dbReference type="PANTHER" id="PTHR43023">
    <property type="entry name" value="PROTEIN TRIGALACTOSYLDIACYLGLYCEROL 3, CHLOROPLASTIC"/>
    <property type="match status" value="1"/>
</dbReference>
<keyword evidence="3 5" id="KW-0067">ATP-binding</keyword>
<dbReference type="InterPro" id="IPR017871">
    <property type="entry name" value="ABC_transporter-like_CS"/>
</dbReference>